<evidence type="ECO:0000256" key="1">
    <source>
        <dbReference type="SAM" id="Phobius"/>
    </source>
</evidence>
<accession>A0A480AWN4</accession>
<comment type="caution">
    <text evidence="2">The sequence shown here is derived from an EMBL/GenBank/DDBJ whole genome shotgun (WGS) entry which is preliminary data.</text>
</comment>
<dbReference type="AlphaFoldDB" id="A0A480AWN4"/>
<name>A0A480AWN4_9BURK</name>
<dbReference type="EMBL" id="BJCL01000015">
    <property type="protein sequence ID" value="GCL65306.1"/>
    <property type="molecule type" value="Genomic_DNA"/>
</dbReference>
<feature type="transmembrane region" description="Helical" evidence="1">
    <location>
        <begin position="54"/>
        <end position="78"/>
    </location>
</feature>
<feature type="transmembrane region" description="Helical" evidence="1">
    <location>
        <begin position="85"/>
        <end position="106"/>
    </location>
</feature>
<sequence>MRPWIVRLPFGLLLLTAVLLIAAVLATAHGLHSWSSADLPFDLLVDGDEVGAGLQQQMALSSLGGAAVLCLAALLLVGLLVAVPLVLLGLLGLMLLGLGAVLLAVLGGPLLALGLVLGLLLAPLVGLALLLRWLVR</sequence>
<gene>
    <name evidence="2" type="ORF">AQPW35_43870</name>
</gene>
<keyword evidence="1" id="KW-1133">Transmembrane helix</keyword>
<evidence type="ECO:0000313" key="2">
    <source>
        <dbReference type="EMBL" id="GCL65306.1"/>
    </source>
</evidence>
<dbReference type="Proteomes" id="UP000301751">
    <property type="component" value="Unassembled WGS sequence"/>
</dbReference>
<keyword evidence="1" id="KW-0812">Transmembrane</keyword>
<dbReference type="RefSeq" id="WP_137735018.1">
    <property type="nucleotide sequence ID" value="NZ_BJCL01000015.1"/>
</dbReference>
<protein>
    <submittedName>
        <fullName evidence="2">Uncharacterized protein</fullName>
    </submittedName>
</protein>
<organism evidence="2 3">
    <name type="scientific">Pseudaquabacterium pictum</name>
    <dbReference type="NCBI Taxonomy" id="2315236"/>
    <lineage>
        <taxon>Bacteria</taxon>
        <taxon>Pseudomonadati</taxon>
        <taxon>Pseudomonadota</taxon>
        <taxon>Betaproteobacteria</taxon>
        <taxon>Burkholderiales</taxon>
        <taxon>Sphaerotilaceae</taxon>
        <taxon>Pseudaquabacterium</taxon>
    </lineage>
</organism>
<reference evidence="3" key="1">
    <citation type="submission" date="2019-03" db="EMBL/GenBank/DDBJ databases">
        <title>Aquabacterium pictum sp.nov., the first bacteriochlorophyll a-containing freshwater bacterium in the genus Aquabacterium of the class Betaproteobacteria.</title>
        <authorList>
            <person name="Hirose S."/>
            <person name="Tank M."/>
            <person name="Hara E."/>
            <person name="Tamaki H."/>
            <person name="Takaichi S."/>
            <person name="Haruta S."/>
            <person name="Hanada S."/>
        </authorList>
    </citation>
    <scope>NUCLEOTIDE SEQUENCE [LARGE SCALE GENOMIC DNA]</scope>
    <source>
        <strain evidence="3">W35</strain>
    </source>
</reference>
<keyword evidence="3" id="KW-1185">Reference proteome</keyword>
<feature type="transmembrane region" description="Helical" evidence="1">
    <location>
        <begin position="112"/>
        <end position="135"/>
    </location>
</feature>
<evidence type="ECO:0000313" key="3">
    <source>
        <dbReference type="Proteomes" id="UP000301751"/>
    </source>
</evidence>
<keyword evidence="1" id="KW-0472">Membrane</keyword>
<proteinExistence type="predicted"/>